<gene>
    <name evidence="2" type="ORF">GGP83_000857</name>
</gene>
<dbReference type="AlphaFoldDB" id="A0A9X2ZR36"/>
<proteinExistence type="predicted"/>
<dbReference type="EMBL" id="JANUBB010000003">
    <property type="protein sequence ID" value="MCS3950916.1"/>
    <property type="molecule type" value="Genomic_DNA"/>
</dbReference>
<accession>A0A9X2ZR36</accession>
<dbReference type="PANTHER" id="PTHR47561:SF1">
    <property type="entry name" value="POLYSACCHARIDE DEACETYLASE FAMILY PROTEIN (AFU_ORTHOLOGUE AFUA_6G05030)"/>
    <property type="match status" value="1"/>
</dbReference>
<comment type="caution">
    <text evidence="2">The sequence shown here is derived from an EMBL/GenBank/DDBJ whole genome shotgun (WGS) entry which is preliminary data.</text>
</comment>
<dbReference type="InterPro" id="IPR045235">
    <property type="entry name" value="PuuE_HpPgdA-like"/>
</dbReference>
<sequence length="281" mass="32676">MNVFSIDVEEWYQGIEIPMDQWNGFERRVESSMERLLGLMARYDVTATCFVLGKVAEEHPDLVQRIHEAGHEIATHGYSHEKVYNLSPERFRRELRLSIDLIQSLTGEKVRGHRAPCFTITEDSLWALDILRDEGILYDSSIHPVFNYRYGIPNADRQPSVIESDDGAQMLEVPVATYPLPDPLPDTNVPCGGGAYLRIYPYWLQRRLLRKIEERGEHISVYVHPWEVDPEHPKIDLPFRVSATHYWNLESTLPKLEQLFQDFTFRPYRDVFASELESLSA</sequence>
<dbReference type="InterPro" id="IPR011330">
    <property type="entry name" value="Glyco_hydro/deAcase_b/a-brl"/>
</dbReference>
<feature type="domain" description="NodB homology" evidence="1">
    <location>
        <begin position="13"/>
        <end position="220"/>
    </location>
</feature>
<dbReference type="Pfam" id="PF01522">
    <property type="entry name" value="Polysacc_deac_1"/>
    <property type="match status" value="1"/>
</dbReference>
<dbReference type="SUPFAM" id="SSF88713">
    <property type="entry name" value="Glycoside hydrolase/deacetylase"/>
    <property type="match status" value="1"/>
</dbReference>
<dbReference type="InterPro" id="IPR022560">
    <property type="entry name" value="DUF3473"/>
</dbReference>
<evidence type="ECO:0000313" key="3">
    <source>
        <dbReference type="Proteomes" id="UP001155010"/>
    </source>
</evidence>
<dbReference type="GO" id="GO:0016810">
    <property type="term" value="F:hydrolase activity, acting on carbon-nitrogen (but not peptide) bonds"/>
    <property type="evidence" value="ECO:0007669"/>
    <property type="project" value="InterPro"/>
</dbReference>
<dbReference type="Pfam" id="PF11959">
    <property type="entry name" value="DUF3473"/>
    <property type="match status" value="1"/>
</dbReference>
<dbReference type="PROSITE" id="PS51677">
    <property type="entry name" value="NODB"/>
    <property type="match status" value="1"/>
</dbReference>
<dbReference type="Gene3D" id="3.20.20.370">
    <property type="entry name" value="Glycoside hydrolase/deacetylase"/>
    <property type="match status" value="1"/>
</dbReference>
<evidence type="ECO:0000313" key="2">
    <source>
        <dbReference type="EMBL" id="MCS3950916.1"/>
    </source>
</evidence>
<evidence type="ECO:0000259" key="1">
    <source>
        <dbReference type="PROSITE" id="PS51677"/>
    </source>
</evidence>
<dbReference type="Proteomes" id="UP001155010">
    <property type="component" value="Unassembled WGS sequence"/>
</dbReference>
<protein>
    <submittedName>
        <fullName evidence="2">Polysaccharide deacetylase family protein (PEP-CTERM system associated)</fullName>
    </submittedName>
</protein>
<dbReference type="CDD" id="cd10941">
    <property type="entry name" value="CE4_PuuE_HpPgdA_like_2"/>
    <property type="match status" value="1"/>
</dbReference>
<dbReference type="GO" id="GO:0005975">
    <property type="term" value="P:carbohydrate metabolic process"/>
    <property type="evidence" value="ECO:0007669"/>
    <property type="project" value="InterPro"/>
</dbReference>
<dbReference type="PANTHER" id="PTHR47561">
    <property type="entry name" value="POLYSACCHARIDE DEACETYLASE FAMILY PROTEIN (AFU_ORTHOLOGUE AFUA_6G05030)"/>
    <property type="match status" value="1"/>
</dbReference>
<name>A0A9X2ZR36_9BACT</name>
<organism evidence="2 3">
    <name type="scientific">Salinibacter ruber</name>
    <dbReference type="NCBI Taxonomy" id="146919"/>
    <lineage>
        <taxon>Bacteria</taxon>
        <taxon>Pseudomonadati</taxon>
        <taxon>Rhodothermota</taxon>
        <taxon>Rhodothermia</taxon>
        <taxon>Rhodothermales</taxon>
        <taxon>Salinibacteraceae</taxon>
        <taxon>Salinibacter</taxon>
    </lineage>
</organism>
<dbReference type="RefSeq" id="WP_259081517.1">
    <property type="nucleotide sequence ID" value="NZ_JANUBB010000003.1"/>
</dbReference>
<dbReference type="InterPro" id="IPR002509">
    <property type="entry name" value="NODB_dom"/>
</dbReference>
<reference evidence="2" key="1">
    <citation type="submission" date="2022-08" db="EMBL/GenBank/DDBJ databases">
        <title>Genomic Encyclopedia of Type Strains, Phase V (KMG-V): Genome sequencing to study the core and pangenomes of soil and plant-associated prokaryotes.</title>
        <authorList>
            <person name="Whitman W."/>
        </authorList>
    </citation>
    <scope>NUCLEOTIDE SEQUENCE</scope>
    <source>
        <strain evidence="2">SP2017</strain>
    </source>
</reference>